<comment type="subunit">
    <text evidence="2 10">Heterodimer of an alpha and a beta chain.</text>
</comment>
<organism evidence="12 13">
    <name type="scientific">Lentilactobacillus hilgardii (strain ATCC 8290 / DSM 20176 / CCUG 30140 / JCM 1155 / KCTC 3500 / NBRC 15886 / NCIMB 8040 / NRRL B-1843 / 9)</name>
    <dbReference type="NCBI Taxonomy" id="1423757"/>
    <lineage>
        <taxon>Bacteria</taxon>
        <taxon>Bacillati</taxon>
        <taxon>Bacillota</taxon>
        <taxon>Bacilli</taxon>
        <taxon>Lactobacillales</taxon>
        <taxon>Lactobacillaceae</taxon>
        <taxon>Lentilactobacillus</taxon>
    </lineage>
</organism>
<keyword evidence="7 10" id="KW-0670">Pyruvate</keyword>
<evidence type="ECO:0000259" key="11">
    <source>
        <dbReference type="Pfam" id="PF00676"/>
    </source>
</evidence>
<sequence length="400" mass="44992">MLNFKCGLEVIYLCITSLALQERKVLSMAAKSKHVVDFENIKSTMSDPYKKPVQVIDETGKIVNQELFDRFSDDELVTLMEKMVWERALHEQTMNFSRQGRLGFYAPTLGEEASEMGIAHAMKKQDYLFPAYRDLPQLIQHGATVKEGFLWSKGHYQCYDYVRRGVRAWIPQIIIGAQYVQCAGAALGIKKNDEKDTVAYVFTGDGGTSQGDFYEGINFASSFQAPAVFFVQNNGWAISVPRKTQTAAETLAQKGVASGVPGVQVDGMDILATYLVAKDARDFAAAGNGPALVETLTYRFGAHSSAGDDPSRYRTKEEEKPWFDRDPLIRLRKVLTDKKLWDQDKEDKLVAQYKDQFKQDMKDAEAAPKQKVSDFLKHTFEVPTPDVAAQIKEFEAKESK</sequence>
<dbReference type="PANTHER" id="PTHR43380:SF1">
    <property type="entry name" value="2-OXOISOVALERATE DEHYDROGENASE SUBUNIT ALPHA, MITOCHONDRIAL"/>
    <property type="match status" value="1"/>
</dbReference>
<evidence type="ECO:0000256" key="9">
    <source>
        <dbReference type="ARBA" id="ARBA00051231"/>
    </source>
</evidence>
<dbReference type="InterPro" id="IPR029061">
    <property type="entry name" value="THDP-binding"/>
</dbReference>
<dbReference type="GO" id="GO:0004739">
    <property type="term" value="F:pyruvate dehydrogenase (acetyl-transferring) activity"/>
    <property type="evidence" value="ECO:0007669"/>
    <property type="project" value="UniProtKB-UniRule"/>
</dbReference>
<dbReference type="PANTHER" id="PTHR43380">
    <property type="entry name" value="2-OXOISOVALERATE DEHYDROGENASE SUBUNIT ALPHA, MITOCHONDRIAL"/>
    <property type="match status" value="1"/>
</dbReference>
<protein>
    <recommendedName>
        <fullName evidence="4 10">Pyruvate dehydrogenase E1 component subunit alpha</fullName>
        <ecNumber evidence="3 10">1.2.4.1</ecNumber>
    </recommendedName>
</protein>
<evidence type="ECO:0000256" key="3">
    <source>
        <dbReference type="ARBA" id="ARBA00012281"/>
    </source>
</evidence>
<keyword evidence="13" id="KW-1185">Reference proteome</keyword>
<evidence type="ECO:0000313" key="13">
    <source>
        <dbReference type="Proteomes" id="UP000003752"/>
    </source>
</evidence>
<dbReference type="AlphaFoldDB" id="C0XKN9"/>
<proteinExistence type="predicted"/>
<keyword evidence="5 10" id="KW-0560">Oxidoreductase</keyword>
<evidence type="ECO:0000256" key="4">
    <source>
        <dbReference type="ARBA" id="ARBA00014159"/>
    </source>
</evidence>
<accession>C0XKN9</accession>
<reference evidence="12 13" key="1">
    <citation type="submission" date="2009-01" db="EMBL/GenBank/DDBJ databases">
        <authorList>
            <person name="Qin X."/>
            <person name="Bachman B."/>
            <person name="Battles P."/>
            <person name="Bell A."/>
            <person name="Bess C."/>
            <person name="Bickham C."/>
            <person name="Chaboub L."/>
            <person name="Chen D."/>
            <person name="Coyle M."/>
            <person name="Deiros D.R."/>
            <person name="Dinh H."/>
            <person name="Forbes L."/>
            <person name="Fowler G."/>
            <person name="Francisco L."/>
            <person name="Fu Q."/>
            <person name="Gubbala S."/>
            <person name="Hale W."/>
            <person name="Han Y."/>
            <person name="Hemphill L."/>
            <person name="Highlander S.K."/>
            <person name="Hirani K."/>
            <person name="Hogues M."/>
            <person name="Jackson L."/>
            <person name="Jakkamsetti A."/>
            <person name="Javaid M."/>
            <person name="Jiang H."/>
            <person name="Korchina V."/>
            <person name="Kovar C."/>
            <person name="Lara F."/>
            <person name="Lee S."/>
            <person name="Mata R."/>
            <person name="Mathew T."/>
            <person name="Moen C."/>
            <person name="Morales K."/>
            <person name="Munidasa M."/>
            <person name="Nazareth L."/>
            <person name="Ngo R."/>
            <person name="Nguyen L."/>
            <person name="Okwuonu G."/>
            <person name="Ongeri F."/>
            <person name="Patil S."/>
            <person name="Petrosino J."/>
            <person name="Pham C."/>
            <person name="Pham P."/>
            <person name="Pu L.-L."/>
            <person name="Puazo M."/>
            <person name="Raj R."/>
            <person name="Reid J."/>
            <person name="Rouhana J."/>
            <person name="Saada N."/>
            <person name="Shang Y."/>
            <person name="Simmons D."/>
            <person name="Thornton R."/>
            <person name="Warren J."/>
            <person name="Weissenberger G."/>
            <person name="Zhang J."/>
            <person name="Zhang L."/>
            <person name="Zhou C."/>
            <person name="Zhu D."/>
            <person name="Muzny D."/>
            <person name="Worley K."/>
            <person name="Gibbs R."/>
        </authorList>
    </citation>
    <scope>NUCLEOTIDE SEQUENCE [LARGE SCALE GENOMIC DNA]</scope>
    <source>
        <strain evidence="13">ATCC 8290 / DSM 20176 / CCUG 30140 / JCM 1155 / KCTC 3500 / NBRC 15886 / NCIMB 8040 / NRRL B-1843 / 9</strain>
    </source>
</reference>
<dbReference type="HOGENOM" id="CLU_029393_1_0_9"/>
<gene>
    <name evidence="12" type="primary">pdhA</name>
    <name evidence="12" type="ORF">HMPREF0519_1800</name>
</gene>
<dbReference type="InterPro" id="IPR001017">
    <property type="entry name" value="DH_E1"/>
</dbReference>
<dbReference type="Proteomes" id="UP000003752">
    <property type="component" value="Unassembled WGS sequence"/>
</dbReference>
<dbReference type="InterPro" id="IPR017596">
    <property type="entry name" value="PdhA/BkdA"/>
</dbReference>
<evidence type="ECO:0000256" key="10">
    <source>
        <dbReference type="RuleBase" id="RU366007"/>
    </source>
</evidence>
<evidence type="ECO:0000256" key="1">
    <source>
        <dbReference type="ARBA" id="ARBA00001964"/>
    </source>
</evidence>
<comment type="caution">
    <text evidence="12">The sequence shown here is derived from an EMBL/GenBank/DDBJ whole genome shotgun (WGS) entry which is preliminary data.</text>
</comment>
<feature type="domain" description="Dehydrogenase E1 component" evidence="11">
    <location>
        <begin position="81"/>
        <end position="372"/>
    </location>
</feature>
<dbReference type="NCBIfam" id="TIGR03181">
    <property type="entry name" value="PDH_E1_alph_x"/>
    <property type="match status" value="1"/>
</dbReference>
<dbReference type="EMBL" id="ACGP01000164">
    <property type="protein sequence ID" value="EEI24034.1"/>
    <property type="molecule type" value="Genomic_DNA"/>
</dbReference>
<dbReference type="CDD" id="cd02000">
    <property type="entry name" value="TPP_E1_PDC_ADC_BCADC"/>
    <property type="match status" value="1"/>
</dbReference>
<evidence type="ECO:0000313" key="12">
    <source>
        <dbReference type="EMBL" id="EEI24034.1"/>
    </source>
</evidence>
<dbReference type="Pfam" id="PF00676">
    <property type="entry name" value="E1_dh"/>
    <property type="match status" value="1"/>
</dbReference>
<evidence type="ECO:0000256" key="5">
    <source>
        <dbReference type="ARBA" id="ARBA00023002"/>
    </source>
</evidence>
<name>C0XKN9_LENH9</name>
<comment type="catalytic activity">
    <reaction evidence="9 10">
        <text>N(6)-[(R)-lipoyl]-L-lysyl-[protein] + pyruvate + H(+) = N(6)-[(R)-S(8)-acetyldihydrolipoyl]-L-lysyl-[protein] + CO2</text>
        <dbReference type="Rhea" id="RHEA:19189"/>
        <dbReference type="Rhea" id="RHEA-COMP:10474"/>
        <dbReference type="Rhea" id="RHEA-COMP:10478"/>
        <dbReference type="ChEBI" id="CHEBI:15361"/>
        <dbReference type="ChEBI" id="CHEBI:15378"/>
        <dbReference type="ChEBI" id="CHEBI:16526"/>
        <dbReference type="ChEBI" id="CHEBI:83099"/>
        <dbReference type="ChEBI" id="CHEBI:83111"/>
        <dbReference type="EC" id="1.2.4.1"/>
    </reaction>
</comment>
<evidence type="ECO:0000256" key="2">
    <source>
        <dbReference type="ARBA" id="ARBA00011870"/>
    </source>
</evidence>
<dbReference type="GO" id="GO:0009083">
    <property type="term" value="P:branched-chain amino acid catabolic process"/>
    <property type="evidence" value="ECO:0007669"/>
    <property type="project" value="TreeGrafter"/>
</dbReference>
<evidence type="ECO:0000256" key="8">
    <source>
        <dbReference type="ARBA" id="ARBA00025211"/>
    </source>
</evidence>
<evidence type="ECO:0000256" key="7">
    <source>
        <dbReference type="ARBA" id="ARBA00023317"/>
    </source>
</evidence>
<comment type="function">
    <text evidence="8 10">The pyruvate dehydrogenase complex catalyzes the overall conversion of pyruvate to acetyl-CoA and CO(2). It contains multiple copies of three enzymatic components: pyruvate dehydrogenase (E1), dihydrolipoamide acetyltransferase (E2) and lipoamide dehydrogenase (E3).</text>
</comment>
<comment type="cofactor">
    <cofactor evidence="1 10">
        <name>thiamine diphosphate</name>
        <dbReference type="ChEBI" id="CHEBI:58937"/>
    </cofactor>
</comment>
<evidence type="ECO:0000256" key="6">
    <source>
        <dbReference type="ARBA" id="ARBA00023052"/>
    </source>
</evidence>
<dbReference type="InterPro" id="IPR050771">
    <property type="entry name" value="Alpha-ketoacid_DH_E1_comp"/>
</dbReference>
<dbReference type="Gene3D" id="3.40.50.970">
    <property type="match status" value="1"/>
</dbReference>
<dbReference type="SUPFAM" id="SSF52518">
    <property type="entry name" value="Thiamin diphosphate-binding fold (THDP-binding)"/>
    <property type="match status" value="1"/>
</dbReference>
<keyword evidence="6 10" id="KW-0786">Thiamine pyrophosphate</keyword>
<dbReference type="EC" id="1.2.4.1" evidence="3 10"/>